<organism evidence="1 2">
    <name type="scientific">Panagrolaimus sp. JU765</name>
    <dbReference type="NCBI Taxonomy" id="591449"/>
    <lineage>
        <taxon>Eukaryota</taxon>
        <taxon>Metazoa</taxon>
        <taxon>Ecdysozoa</taxon>
        <taxon>Nematoda</taxon>
        <taxon>Chromadorea</taxon>
        <taxon>Rhabditida</taxon>
        <taxon>Tylenchina</taxon>
        <taxon>Panagrolaimomorpha</taxon>
        <taxon>Panagrolaimoidea</taxon>
        <taxon>Panagrolaimidae</taxon>
        <taxon>Panagrolaimus</taxon>
    </lineage>
</organism>
<reference evidence="2" key="1">
    <citation type="submission" date="2022-11" db="UniProtKB">
        <authorList>
            <consortium name="WormBaseParasite"/>
        </authorList>
    </citation>
    <scope>IDENTIFICATION</scope>
</reference>
<dbReference type="WBParaSite" id="JU765_v2.g4085.t1">
    <property type="protein sequence ID" value="JU765_v2.g4085.t1"/>
    <property type="gene ID" value="JU765_v2.g4085"/>
</dbReference>
<name>A0AC34R6V4_9BILA</name>
<proteinExistence type="predicted"/>
<protein>
    <submittedName>
        <fullName evidence="2">Chaoptin</fullName>
    </submittedName>
</protein>
<evidence type="ECO:0000313" key="1">
    <source>
        <dbReference type="Proteomes" id="UP000887576"/>
    </source>
</evidence>
<evidence type="ECO:0000313" key="2">
    <source>
        <dbReference type="WBParaSite" id="JU765_v2.g4085.t1"/>
    </source>
</evidence>
<sequence length="1148" mass="132177">MDRKKYEVYLISIFIQFFYLILIAESRCTEFRLSKELELCECPKVGPEEHVSLDCNGKRWISVPHIQKTKAIKQKIVAISMTNGFLMYVNQDAFRNTSAQTIDLSHNFIENINVNAFRGLEDKLFQLVLTQNSLSNIPHHSLTYLEQLRYLKLQYNQISEIPPYIFANVKLKNLKYLHLDKNKIDALQKNSLTNLPLQVLTISNNKITEIEKESLPKSLWFIDLKHNLLQTIPYLALRELKNLKMLDLESNNITYMRAHNEVKLEEDMTLQNELMLPLKKNLTELLLAFNQITDVPSNILEGMEKLKHLDLSKNRIEKIEEICTSPLPNLIQLNLAGNYLRQITDYHVFDSLQSLVYLDLSYNRLKLLGKTAFEKLIGLESLFLQNNMLKEFPRAALSGLSKLRYLLLDHNQITSLPNFAVQWLTHLERLSLSRNMIQSIGEKTFRAAPMQLKSLNLGYNQLSELSSHAFDSLPNLEQLFLNNNLITLLLPQTITNLGALRDLTLSNNKIIEISEYVFVDLPNLERLSLANNQIRHVPKTALSSTPKLELLDLSFNSFKHFNSEFLENTVKLIILDLSYNMISQIEIGNLRQSLQQLSLSHNRIKYLKAEKLVEFEQLKFINLSHNELIELDSDCFASCKDLAVIDLSNNNLRKIWKKTFDMQYKIQKLHLSNNYLSSLDHGVFGKNNIMELFLQNNNFTSVPSEALTSIRESLTILDLSNNAIKSLERKDFNGLQNITRLILANNKIETIDDEAFADLPLIEYLDLSNNPISTWSPHAFKSISESLSVVNLARTGLFSLPKLISRSLKVMNISYNKIFEIETTDIDVLKSVQILDASWNNIADIKPNILKHMPKLKYLDFNGNKLQTLTEEQLDHLDQLEVLKIAHLDQLQRLPNSFKFATLRNLKEFEIHHLPLSTSQYNITHILQVLPPLRKINIEIKETKLKNQLKHVDSRLLRSITIQGKNLKEIAPTAFEKLRGYKVELTIKNTEITGIHPLTFHTMHKISFLSLSLPNNKIEAFNPFVRTKPPVLNQHGTILERINLFGNPIMCTCEFQWMRPWIEYAAEHSNQLEMIQNDLEKTECDARPGIQDTLLSVYGDNIPGIKSKYIATITVNKMCSRHLSTATSDAPNLLLIMLSLFLSAQFSG</sequence>
<dbReference type="Proteomes" id="UP000887576">
    <property type="component" value="Unplaced"/>
</dbReference>
<accession>A0AC34R6V4</accession>